<dbReference type="Gene3D" id="3.10.100.10">
    <property type="entry name" value="Mannose-Binding Protein A, subunit A"/>
    <property type="match status" value="1"/>
</dbReference>
<dbReference type="AlphaFoldDB" id="A0AAN9GIY9"/>
<keyword evidence="3" id="KW-1185">Reference proteome</keyword>
<dbReference type="CDD" id="cd00037">
    <property type="entry name" value="CLECT"/>
    <property type="match status" value="1"/>
</dbReference>
<evidence type="ECO:0000256" key="1">
    <source>
        <dbReference type="SAM" id="SignalP"/>
    </source>
</evidence>
<dbReference type="Proteomes" id="UP001374579">
    <property type="component" value="Unassembled WGS sequence"/>
</dbReference>
<proteinExistence type="predicted"/>
<keyword evidence="1" id="KW-0732">Signal</keyword>
<dbReference type="InterPro" id="IPR016186">
    <property type="entry name" value="C-type_lectin-like/link_sf"/>
</dbReference>
<accession>A0AAN9GIY9</accession>
<dbReference type="EMBL" id="JBAMIC010000003">
    <property type="protein sequence ID" value="KAK7110568.1"/>
    <property type="molecule type" value="Genomic_DNA"/>
</dbReference>
<evidence type="ECO:0008006" key="4">
    <source>
        <dbReference type="Google" id="ProtNLM"/>
    </source>
</evidence>
<comment type="caution">
    <text evidence="2">The sequence shown here is derived from an EMBL/GenBank/DDBJ whole genome shotgun (WGS) entry which is preliminary data.</text>
</comment>
<dbReference type="SUPFAM" id="SSF56436">
    <property type="entry name" value="C-type lectin-like"/>
    <property type="match status" value="2"/>
</dbReference>
<reference evidence="2 3" key="1">
    <citation type="submission" date="2024-02" db="EMBL/GenBank/DDBJ databases">
        <title>Chromosome-scale genome assembly of the rough periwinkle Littorina saxatilis.</title>
        <authorList>
            <person name="De Jode A."/>
            <person name="Faria R."/>
            <person name="Formenti G."/>
            <person name="Sims Y."/>
            <person name="Smith T.P."/>
            <person name="Tracey A."/>
            <person name="Wood J.M.D."/>
            <person name="Zagrodzka Z.B."/>
            <person name="Johannesson K."/>
            <person name="Butlin R.K."/>
            <person name="Leder E.H."/>
        </authorList>
    </citation>
    <scope>NUCLEOTIDE SEQUENCE [LARGE SCALE GENOMIC DNA]</scope>
    <source>
        <strain evidence="2">Snail1</strain>
        <tissue evidence="2">Muscle</tissue>
    </source>
</reference>
<sequence length="303" mass="33801">MEKVLSVLALSLLWHWKCVAVEMPAHTTWTVFTAGKTWSEAELLCEMRGGYLANLNTTFKNQVFEHLLGKEPWNSAVDHGTTVGLHNTNNEASDPHLWLPDCTTNNITYSYSFTFNGGCLSKGQSGNWDITCDYDNEFACERHWGYTCPYDTIQGTKAGRNISSIQSQAFSDRDCQELCDQRGVECWAAARDGADTCYLYQGSSPFAFDDGVETVTDSSFTMFIKRCYEGLVDENTYDWLQVTSDLPLSVCHDSDPGGRVYTLVKEAKSWGSARAHCSGIGQTLAGSRTAMDRQTIQDVIQEM</sequence>
<name>A0AAN9GIY9_9CAEN</name>
<evidence type="ECO:0000313" key="3">
    <source>
        <dbReference type="Proteomes" id="UP001374579"/>
    </source>
</evidence>
<feature type="chain" id="PRO_5042951143" description="C-type lectin" evidence="1">
    <location>
        <begin position="21"/>
        <end position="303"/>
    </location>
</feature>
<dbReference type="InterPro" id="IPR016187">
    <property type="entry name" value="CTDL_fold"/>
</dbReference>
<evidence type="ECO:0000313" key="2">
    <source>
        <dbReference type="EMBL" id="KAK7110568.1"/>
    </source>
</evidence>
<gene>
    <name evidence="2" type="ORF">V1264_014417</name>
</gene>
<protein>
    <recommendedName>
        <fullName evidence="4">C-type lectin</fullName>
    </recommendedName>
</protein>
<organism evidence="2 3">
    <name type="scientific">Littorina saxatilis</name>
    <dbReference type="NCBI Taxonomy" id="31220"/>
    <lineage>
        <taxon>Eukaryota</taxon>
        <taxon>Metazoa</taxon>
        <taxon>Spiralia</taxon>
        <taxon>Lophotrochozoa</taxon>
        <taxon>Mollusca</taxon>
        <taxon>Gastropoda</taxon>
        <taxon>Caenogastropoda</taxon>
        <taxon>Littorinimorpha</taxon>
        <taxon>Littorinoidea</taxon>
        <taxon>Littorinidae</taxon>
        <taxon>Littorina</taxon>
    </lineage>
</organism>
<feature type="signal peptide" evidence="1">
    <location>
        <begin position="1"/>
        <end position="20"/>
    </location>
</feature>